<dbReference type="GeneID" id="61926858"/>
<protein>
    <submittedName>
        <fullName evidence="1">Uncharacterized protein</fullName>
    </submittedName>
</protein>
<name>A0AAP9MGX4_CLOIN</name>
<evidence type="ECO:0000313" key="2">
    <source>
        <dbReference type="Proteomes" id="UP000503330"/>
    </source>
</evidence>
<reference evidence="1 2" key="1">
    <citation type="submission" date="2020-02" db="EMBL/GenBank/DDBJ databases">
        <authorList>
            <person name="Kociolek L.K."/>
            <person name="Ozer E.A."/>
        </authorList>
    </citation>
    <scope>NUCLEOTIDE SEQUENCE [LARGE SCALE GENOMIC DNA]</scope>
    <source>
        <strain evidence="1 2">ATCC 14501</strain>
    </source>
</reference>
<proteinExistence type="predicted"/>
<dbReference type="AlphaFoldDB" id="A0AAP9MGX4"/>
<sequence length="113" mass="13640">MRYGYLYTRKHMTMKFILESYQSDSELKECYLKLLETQDIEINTSFLKRDIIRINDNLEFVENRIEKLPHKEREILYDVYIKKERATMKDLRSRLCGLWKKNIKGAANLDLTG</sequence>
<dbReference type="RefSeq" id="WP_002609900.1">
    <property type="nucleotide sequence ID" value="NZ_BAAACC010000010.1"/>
</dbReference>
<organism evidence="1 2">
    <name type="scientific">Clostridium innocuum</name>
    <dbReference type="NCBI Taxonomy" id="1522"/>
    <lineage>
        <taxon>Bacteria</taxon>
        <taxon>Bacillati</taxon>
        <taxon>Bacillota</taxon>
        <taxon>Clostridia</taxon>
        <taxon>Eubacteriales</taxon>
        <taxon>Clostridiaceae</taxon>
        <taxon>Clostridium</taxon>
    </lineage>
</organism>
<dbReference type="EMBL" id="CP048838">
    <property type="protein sequence ID" value="QJA03642.1"/>
    <property type="molecule type" value="Genomic_DNA"/>
</dbReference>
<gene>
    <name evidence="1" type="ORF">G4D54_14935</name>
</gene>
<dbReference type="Proteomes" id="UP000503330">
    <property type="component" value="Chromosome"/>
</dbReference>
<accession>A0AAP9MGX4</accession>
<evidence type="ECO:0000313" key="1">
    <source>
        <dbReference type="EMBL" id="QJA03642.1"/>
    </source>
</evidence>